<keyword evidence="4" id="KW-1185">Reference proteome</keyword>
<evidence type="ECO:0000256" key="1">
    <source>
        <dbReference type="SAM" id="MobiDB-lite"/>
    </source>
</evidence>
<gene>
    <name evidence="3" type="ORF">PBRA_005995</name>
</gene>
<feature type="compositionally biased region" description="Polar residues" evidence="1">
    <location>
        <begin position="284"/>
        <end position="297"/>
    </location>
</feature>
<feature type="chain" id="PRO_5005193025" description="HECT domain-containing protein" evidence="2">
    <location>
        <begin position="23"/>
        <end position="754"/>
    </location>
</feature>
<dbReference type="Proteomes" id="UP000039324">
    <property type="component" value="Unassembled WGS sequence"/>
</dbReference>
<name>A0A0G4IRZ3_PLABS</name>
<accession>A0A0G4IRZ3</accession>
<dbReference type="EMBL" id="CDSF01000081">
    <property type="protein sequence ID" value="CEO97881.1"/>
    <property type="molecule type" value="Genomic_DNA"/>
</dbReference>
<organism evidence="3 4">
    <name type="scientific">Plasmodiophora brassicae</name>
    <name type="common">Clubroot disease agent</name>
    <dbReference type="NCBI Taxonomy" id="37360"/>
    <lineage>
        <taxon>Eukaryota</taxon>
        <taxon>Sar</taxon>
        <taxon>Rhizaria</taxon>
        <taxon>Endomyxa</taxon>
        <taxon>Phytomyxea</taxon>
        <taxon>Plasmodiophorida</taxon>
        <taxon>Plasmodiophoridae</taxon>
        <taxon>Plasmodiophora</taxon>
    </lineage>
</organism>
<reference evidence="3 4" key="1">
    <citation type="submission" date="2015-02" db="EMBL/GenBank/DDBJ databases">
        <authorList>
            <person name="Chooi Y.-H."/>
        </authorList>
    </citation>
    <scope>NUCLEOTIDE SEQUENCE [LARGE SCALE GENOMIC DNA]</scope>
    <source>
        <strain evidence="3">E3</strain>
    </source>
</reference>
<dbReference type="AlphaFoldDB" id="A0A0G4IRZ3"/>
<proteinExistence type="predicted"/>
<feature type="compositionally biased region" description="Polar residues" evidence="1">
    <location>
        <begin position="160"/>
        <end position="178"/>
    </location>
</feature>
<evidence type="ECO:0000313" key="3">
    <source>
        <dbReference type="EMBL" id="CEO97881.1"/>
    </source>
</evidence>
<evidence type="ECO:0008006" key="5">
    <source>
        <dbReference type="Google" id="ProtNLM"/>
    </source>
</evidence>
<evidence type="ECO:0000313" key="4">
    <source>
        <dbReference type="Proteomes" id="UP000039324"/>
    </source>
</evidence>
<protein>
    <recommendedName>
        <fullName evidence="5">HECT domain-containing protein</fullName>
    </recommendedName>
</protein>
<feature type="compositionally biased region" description="Low complexity" evidence="1">
    <location>
        <begin position="331"/>
        <end position="343"/>
    </location>
</feature>
<feature type="region of interest" description="Disordered" evidence="1">
    <location>
        <begin position="160"/>
        <end position="357"/>
    </location>
</feature>
<sequence>MPGIASTLAMLVHLLAGASVYANDPTTRACPEWSTLAGLNTFLQLAAEDRVQWCAETMLVRAVEAGLPDFVDAITRCERARVGGPVVIRATWYAYALWRRHDGSSFGHVLEALVSMVQSIYRITSSAAILRDMGAHYSGLATAVNLADRAAILGNAPTFSYVTNGEPTSRPPEQQSEPMSLDLTLRPPAGQRARGPESRSSTNVGVDPPVHDHNPPLHDFLGLSIVPQQPTYPPGSQDGGHVSMFPPRPPFYDRRQQTRPSTTSRRVPRHAPYDHSHSARPGASASTTISFHPQTISYHGVRRRQGDDREAAAPQSGRRTRNRPTNVEQGPPTTSSASSTSPAGLQRTRGDGAGQASANPLQLGLVIDALFRRLVDEAAASIWKYTLRDGTQQEQGQLFLDAVAAMIYVRDARLRGQMFVMSESSRAIDNGGLSASLIQFAATELARRLARSGQLLYSQGMDQAFAPRSPTVDTEAERRDLILLGALIGIVDNHKRRVVAGTRLLLPIPLPVVAFRALLMSVPIKATGAEANGTALAAIYRQYCGDRSPVQCKHEKGIDVELVFGSVPGVDYSNADEYLRGLVDLLLQSPAFDAVRQGYRAVARRPSRSNVDRDRQGHLEMHALVIADSVVTCGKLLPFISFNVERRLRRSNATDARMVWSAYHAIRSLSDVECADFVEASTGARCLPLTIDDHSRIKVTVRRSNGISFHTCFRTVEVSNALICAGSSALALHLRYSMRSLLGRGITSASFNDA</sequence>
<keyword evidence="2" id="KW-0732">Signal</keyword>
<evidence type="ECO:0000256" key="2">
    <source>
        <dbReference type="SAM" id="SignalP"/>
    </source>
</evidence>
<feature type="signal peptide" evidence="2">
    <location>
        <begin position="1"/>
        <end position="22"/>
    </location>
</feature>